<keyword evidence="1" id="KW-0732">Signal</keyword>
<evidence type="ECO:0000313" key="4">
    <source>
        <dbReference type="Proteomes" id="UP000824890"/>
    </source>
</evidence>
<gene>
    <name evidence="3" type="ORF">HID58_060733</name>
</gene>
<dbReference type="PROSITE" id="PS50228">
    <property type="entry name" value="SUEL_LECTIN"/>
    <property type="match status" value="1"/>
</dbReference>
<dbReference type="EMBL" id="JAGKQM010000014">
    <property type="protein sequence ID" value="KAH0884637.1"/>
    <property type="molecule type" value="Genomic_DNA"/>
</dbReference>
<name>A0ABQ7ZWM0_BRANA</name>
<dbReference type="CDD" id="cd22842">
    <property type="entry name" value="Gal_Rha_Lectin_BGal"/>
    <property type="match status" value="1"/>
</dbReference>
<protein>
    <recommendedName>
        <fullName evidence="2">SUEL-type lectin domain-containing protein</fullName>
    </recommendedName>
</protein>
<reference evidence="3 4" key="1">
    <citation type="submission" date="2021-05" db="EMBL/GenBank/DDBJ databases">
        <title>Genome Assembly of Synthetic Allotetraploid Brassica napus Reveals Homoeologous Exchanges between Subgenomes.</title>
        <authorList>
            <person name="Davis J.T."/>
        </authorList>
    </citation>
    <scope>NUCLEOTIDE SEQUENCE [LARGE SCALE GENOMIC DNA]</scope>
    <source>
        <strain evidence="4">cv. Da-Ae</strain>
        <tissue evidence="3">Seedling</tissue>
    </source>
</reference>
<feature type="chain" id="PRO_5045828513" description="SUEL-type lectin domain-containing protein" evidence="1">
    <location>
        <begin position="29"/>
        <end position="446"/>
    </location>
</feature>
<dbReference type="Proteomes" id="UP000824890">
    <property type="component" value="Unassembled WGS sequence"/>
</dbReference>
<accession>A0ABQ7ZWM0</accession>
<evidence type="ECO:0000259" key="2">
    <source>
        <dbReference type="PROSITE" id="PS50228"/>
    </source>
</evidence>
<organism evidence="3 4">
    <name type="scientific">Brassica napus</name>
    <name type="common">Rape</name>
    <dbReference type="NCBI Taxonomy" id="3708"/>
    <lineage>
        <taxon>Eukaryota</taxon>
        <taxon>Viridiplantae</taxon>
        <taxon>Streptophyta</taxon>
        <taxon>Embryophyta</taxon>
        <taxon>Tracheophyta</taxon>
        <taxon>Spermatophyta</taxon>
        <taxon>Magnoliopsida</taxon>
        <taxon>eudicotyledons</taxon>
        <taxon>Gunneridae</taxon>
        <taxon>Pentapetalae</taxon>
        <taxon>rosids</taxon>
        <taxon>malvids</taxon>
        <taxon>Brassicales</taxon>
        <taxon>Brassicaceae</taxon>
        <taxon>Brassiceae</taxon>
        <taxon>Brassica</taxon>
    </lineage>
</organism>
<feature type="signal peptide" evidence="1">
    <location>
        <begin position="1"/>
        <end position="28"/>
    </location>
</feature>
<comment type="caution">
    <text evidence="3">The sequence shown here is derived from an EMBL/GenBank/DDBJ whole genome shotgun (WGS) entry which is preliminary data.</text>
</comment>
<proteinExistence type="predicted"/>
<dbReference type="Gene3D" id="2.60.120.740">
    <property type="match status" value="1"/>
</dbReference>
<feature type="domain" description="SUEL-type lectin" evidence="2">
    <location>
        <begin position="54"/>
        <end position="119"/>
    </location>
</feature>
<keyword evidence="4" id="KW-1185">Reference proteome</keyword>
<evidence type="ECO:0000313" key="3">
    <source>
        <dbReference type="EMBL" id="KAH0884637.1"/>
    </source>
</evidence>
<dbReference type="Pfam" id="PF02140">
    <property type="entry name" value="SUEL_Lectin"/>
    <property type="match status" value="1"/>
</dbReference>
<sequence>MDTSHCHYQGYILLLVLLYSSMFDVASNIDISSDARGSKTDSNPKQYVNCGNYEVKRRQMTVSCSKSAEYIITKINFADYGNPTGCSEEHKVSRHGNCGAPDTLRIVKKNCLGKHKCELYMRCLVRVTARRILSSLLYSHAQKLRSSGDLGIESDLHGVFETIGVLMDDGKRIIHIVAIIPFTALSSSEIVLIPYCLTSRFQTSGSSCCGDAFCSKKRGQRSEEKKSAQDEVRKSLSDVQVATEAAALAPPSSSSPLDLPRFVSLIGVEASMEPPSFLVLPLPPTRGSLPESIPKEAALEASRCSSDNRDRRSELSHRPYEVFNSGVWAAGSDWTDDGLNLRAGTSYSSWKDAYAMSFEFPCYTSLPNDGKAYVHCYREVCLGRDLSFSEDMFTKNDSYKGLCRSYALVSCPHDLVYETVCLCYSAGLIVIFITAFGLGEQQLSAV</sequence>
<evidence type="ECO:0000256" key="1">
    <source>
        <dbReference type="SAM" id="SignalP"/>
    </source>
</evidence>
<dbReference type="InterPro" id="IPR043159">
    <property type="entry name" value="Lectin_gal-bd_sf"/>
</dbReference>
<dbReference type="InterPro" id="IPR000922">
    <property type="entry name" value="Lectin_gal-bd_dom"/>
</dbReference>